<dbReference type="OrthoDB" id="433124at2759"/>
<evidence type="ECO:0000313" key="2">
    <source>
        <dbReference type="EMBL" id="CEH12743.1"/>
    </source>
</evidence>
<keyword evidence="3" id="KW-1185">Reference proteome</keyword>
<accession>A0A0P1BAU3</accession>
<feature type="coiled-coil region" evidence="1">
    <location>
        <begin position="21"/>
        <end position="55"/>
    </location>
</feature>
<dbReference type="AlphaFoldDB" id="A0A0P1BAU3"/>
<keyword evidence="1" id="KW-0175">Coiled coil</keyword>
<name>A0A0P1BAU3_9BASI</name>
<dbReference type="Proteomes" id="UP000054845">
    <property type="component" value="Unassembled WGS sequence"/>
</dbReference>
<proteinExistence type="predicted"/>
<dbReference type="InterPro" id="IPR009053">
    <property type="entry name" value="Prefoldin"/>
</dbReference>
<dbReference type="Gene3D" id="1.10.287.370">
    <property type="match status" value="1"/>
</dbReference>
<organism evidence="2 3">
    <name type="scientific">Ceraceosorus bombacis</name>
    <dbReference type="NCBI Taxonomy" id="401625"/>
    <lineage>
        <taxon>Eukaryota</taxon>
        <taxon>Fungi</taxon>
        <taxon>Dikarya</taxon>
        <taxon>Basidiomycota</taxon>
        <taxon>Ustilaginomycotina</taxon>
        <taxon>Exobasidiomycetes</taxon>
        <taxon>Ceraceosorales</taxon>
        <taxon>Ceraceosoraceae</taxon>
        <taxon>Ceraceosorus</taxon>
    </lineage>
</organism>
<protein>
    <submittedName>
        <fullName evidence="2">Uncharacterized protein</fullName>
    </submittedName>
</protein>
<evidence type="ECO:0000256" key="1">
    <source>
        <dbReference type="SAM" id="Coils"/>
    </source>
</evidence>
<dbReference type="EMBL" id="CCYA01000181">
    <property type="protein sequence ID" value="CEH12743.1"/>
    <property type="molecule type" value="Genomic_DNA"/>
</dbReference>
<sequence>MVNPTSGPSLVSALLKSSRFVQKVQADLLEARQGLKALQEEQEAWQESSRQLALDEKSEKSEDSTRWVDLGAGLSIEVHNDLELRFLPVVQSGLPYADLLIEMDHAKAVEFCNKKAAALGKQAERSEAKVAQIEAHLYLATQSAAQLEAIRSGQETSLLDGLQVPNGPNDTPSL</sequence>
<evidence type="ECO:0000313" key="3">
    <source>
        <dbReference type="Proteomes" id="UP000054845"/>
    </source>
</evidence>
<reference evidence="2 3" key="1">
    <citation type="submission" date="2014-09" db="EMBL/GenBank/DDBJ databases">
        <authorList>
            <person name="Magalhaes I.L.F."/>
            <person name="Oliveira U."/>
            <person name="Santos F.R."/>
            <person name="Vidigal T.H.D.A."/>
            <person name="Brescovit A.D."/>
            <person name="Santos A.J."/>
        </authorList>
    </citation>
    <scope>NUCLEOTIDE SEQUENCE [LARGE SCALE GENOMIC DNA]</scope>
</reference>